<accession>A0ACC2GYI6</accession>
<protein>
    <submittedName>
        <fullName evidence="1">Uncharacterized protein</fullName>
    </submittedName>
</protein>
<proteinExistence type="predicted"/>
<evidence type="ECO:0000313" key="1">
    <source>
        <dbReference type="EMBL" id="KAJ8008595.1"/>
    </source>
</evidence>
<gene>
    <name evidence="1" type="ORF">DPEC_G00106520</name>
</gene>
<sequence length="229" mass="25229">MESTRLIIMMFSQLIYFSLAQGSGGSLIISPDKSQFFEYKSVSLSCDVQGNSAGWKVWKNSADGKHLESEVNYDIKTAKTSDSGEYWCESTSGEQSNTVYITVHGGHVILESPALPVTEGHSVTLRCRYKTTPSDLTADFYKDGSFIRTETRGEMTIPVVNKSDEGLYSCRLPELGESPESWMSVTGSIPAPSPIPDVSLSRLLCSLLVVSPYLVVTTVLVVKWYRSRA</sequence>
<keyword evidence="2" id="KW-1185">Reference proteome</keyword>
<reference evidence="1" key="1">
    <citation type="submission" date="2021-05" db="EMBL/GenBank/DDBJ databases">
        <authorList>
            <person name="Pan Q."/>
            <person name="Jouanno E."/>
            <person name="Zahm M."/>
            <person name="Klopp C."/>
            <person name="Cabau C."/>
            <person name="Louis A."/>
            <person name="Berthelot C."/>
            <person name="Parey E."/>
            <person name="Roest Crollius H."/>
            <person name="Montfort J."/>
            <person name="Robinson-Rechavi M."/>
            <person name="Bouchez O."/>
            <person name="Lampietro C."/>
            <person name="Lopez Roques C."/>
            <person name="Donnadieu C."/>
            <person name="Postlethwait J."/>
            <person name="Bobe J."/>
            <person name="Dillon D."/>
            <person name="Chandos A."/>
            <person name="von Hippel F."/>
            <person name="Guiguen Y."/>
        </authorList>
    </citation>
    <scope>NUCLEOTIDE SEQUENCE</scope>
    <source>
        <strain evidence="1">YG-Jan2019</strain>
    </source>
</reference>
<name>A0ACC2GYI6_DALPE</name>
<dbReference type="Proteomes" id="UP001157502">
    <property type="component" value="Chromosome 8"/>
</dbReference>
<evidence type="ECO:0000313" key="2">
    <source>
        <dbReference type="Proteomes" id="UP001157502"/>
    </source>
</evidence>
<dbReference type="EMBL" id="CM055735">
    <property type="protein sequence ID" value="KAJ8008595.1"/>
    <property type="molecule type" value="Genomic_DNA"/>
</dbReference>
<organism evidence="1 2">
    <name type="scientific">Dallia pectoralis</name>
    <name type="common">Alaska blackfish</name>
    <dbReference type="NCBI Taxonomy" id="75939"/>
    <lineage>
        <taxon>Eukaryota</taxon>
        <taxon>Metazoa</taxon>
        <taxon>Chordata</taxon>
        <taxon>Craniata</taxon>
        <taxon>Vertebrata</taxon>
        <taxon>Euteleostomi</taxon>
        <taxon>Actinopterygii</taxon>
        <taxon>Neopterygii</taxon>
        <taxon>Teleostei</taxon>
        <taxon>Protacanthopterygii</taxon>
        <taxon>Esociformes</taxon>
        <taxon>Umbridae</taxon>
        <taxon>Dallia</taxon>
    </lineage>
</organism>
<comment type="caution">
    <text evidence="1">The sequence shown here is derived from an EMBL/GenBank/DDBJ whole genome shotgun (WGS) entry which is preliminary data.</text>
</comment>